<keyword evidence="5" id="KW-1185">Reference proteome</keyword>
<reference evidence="4 5" key="1">
    <citation type="submission" date="2017-11" db="EMBL/GenBank/DDBJ databases">
        <title>Bacillus camelliae sp. nov., isolated from pu'er tea.</title>
        <authorList>
            <person name="Niu L."/>
        </authorList>
    </citation>
    <scope>NUCLEOTIDE SEQUENCE [LARGE SCALE GENOMIC DNA]</scope>
    <source>
        <strain evidence="4 5">7578-1</strain>
    </source>
</reference>
<dbReference type="PANTHER" id="PTHR46825">
    <property type="entry name" value="D-ALANYL-D-ALANINE-CARBOXYPEPTIDASE/ENDOPEPTIDASE AMPH"/>
    <property type="match status" value="1"/>
</dbReference>
<dbReference type="InterPro" id="IPR012338">
    <property type="entry name" value="Beta-lactam/transpept-like"/>
</dbReference>
<sequence>MESCINAYHAEKPLSGTILISKDDNVIYEKAFGEASIQLGVPNKIETKYHIASVTKMFIAAAALKLHGKGQINLDYHPSTYLSGLDDLHRKITLHHLLSHTSGLFDIYDVPNLRHEVSKLLHENGNFLRYLGRQEQLFTPGEKWKYSSTGFLLISYILEEVTGKPFEKVLKEMFFEPLGMEDTGQDNPRLIHVNRAYGHTIVNGEYRNAENDKLADLVQAPGELYSTVRDLNKWCNAILSGKVLDEELSNKMFTPYATVDFDPGLKYGYGWFLRGDLRLIGGGTPGFRSEIFQYPDHKINVIMLWNNEKIQSHELFWQINRALFDE</sequence>
<dbReference type="InterPro" id="IPR001466">
    <property type="entry name" value="Beta-lactam-related"/>
</dbReference>
<keyword evidence="2" id="KW-0472">Membrane</keyword>
<evidence type="ECO:0000256" key="2">
    <source>
        <dbReference type="ARBA" id="ARBA00023136"/>
    </source>
</evidence>
<dbReference type="EMBL" id="PIQO01000001">
    <property type="protein sequence ID" value="PKR87114.1"/>
    <property type="molecule type" value="Genomic_DNA"/>
</dbReference>
<dbReference type="SUPFAM" id="SSF56601">
    <property type="entry name" value="beta-lactamase/transpeptidase-like"/>
    <property type="match status" value="1"/>
</dbReference>
<dbReference type="AlphaFoldDB" id="A0A2N3LRD6"/>
<protein>
    <submittedName>
        <fullName evidence="4">Serine hydrolase</fullName>
    </submittedName>
</protein>
<comment type="caution">
    <text evidence="4">The sequence shown here is derived from an EMBL/GenBank/DDBJ whole genome shotgun (WGS) entry which is preliminary data.</text>
</comment>
<dbReference type="OrthoDB" id="9803467at2"/>
<dbReference type="InterPro" id="IPR050491">
    <property type="entry name" value="AmpC-like"/>
</dbReference>
<gene>
    <name evidence="4" type="ORF">CWO92_00390</name>
</gene>
<comment type="subcellular location">
    <subcellularLocation>
        <location evidence="1">Membrane</location>
    </subcellularLocation>
</comment>
<accession>A0A2N3LRD6</accession>
<dbReference type="GO" id="GO:0016020">
    <property type="term" value="C:membrane"/>
    <property type="evidence" value="ECO:0007669"/>
    <property type="project" value="UniProtKB-SubCell"/>
</dbReference>
<feature type="domain" description="Beta-lactamase-related" evidence="3">
    <location>
        <begin position="16"/>
        <end position="309"/>
    </location>
</feature>
<dbReference type="GO" id="GO:0016787">
    <property type="term" value="F:hydrolase activity"/>
    <property type="evidence" value="ECO:0007669"/>
    <property type="project" value="UniProtKB-KW"/>
</dbReference>
<proteinExistence type="predicted"/>
<organism evidence="4 5">
    <name type="scientific">Heyndrickxia camelliae</name>
    <dbReference type="NCBI Taxonomy" id="1707093"/>
    <lineage>
        <taxon>Bacteria</taxon>
        <taxon>Bacillati</taxon>
        <taxon>Bacillota</taxon>
        <taxon>Bacilli</taxon>
        <taxon>Bacillales</taxon>
        <taxon>Bacillaceae</taxon>
        <taxon>Heyndrickxia</taxon>
    </lineage>
</organism>
<name>A0A2N3LRD6_9BACI</name>
<dbReference type="PANTHER" id="PTHR46825:SF11">
    <property type="entry name" value="PENICILLIN-BINDING PROTEIN 4"/>
    <property type="match status" value="1"/>
</dbReference>
<dbReference type="Pfam" id="PF00144">
    <property type="entry name" value="Beta-lactamase"/>
    <property type="match status" value="1"/>
</dbReference>
<evidence type="ECO:0000313" key="5">
    <source>
        <dbReference type="Proteomes" id="UP000233440"/>
    </source>
</evidence>
<keyword evidence="4" id="KW-0378">Hydrolase</keyword>
<evidence type="ECO:0000259" key="3">
    <source>
        <dbReference type="Pfam" id="PF00144"/>
    </source>
</evidence>
<evidence type="ECO:0000313" key="4">
    <source>
        <dbReference type="EMBL" id="PKR87114.1"/>
    </source>
</evidence>
<dbReference type="Proteomes" id="UP000233440">
    <property type="component" value="Unassembled WGS sequence"/>
</dbReference>
<dbReference type="Gene3D" id="3.40.710.10">
    <property type="entry name" value="DD-peptidase/beta-lactamase superfamily"/>
    <property type="match status" value="1"/>
</dbReference>
<evidence type="ECO:0000256" key="1">
    <source>
        <dbReference type="ARBA" id="ARBA00004370"/>
    </source>
</evidence>